<feature type="transmembrane region" description="Helical" evidence="1">
    <location>
        <begin position="334"/>
        <end position="352"/>
    </location>
</feature>
<feature type="transmembrane region" description="Helical" evidence="1">
    <location>
        <begin position="403"/>
        <end position="421"/>
    </location>
</feature>
<protein>
    <submittedName>
        <fullName evidence="2">Uncharacterized protein</fullName>
    </submittedName>
</protein>
<accession>A0A1M6JCJ0</accession>
<feature type="transmembrane region" description="Helical" evidence="1">
    <location>
        <begin position="253"/>
        <end position="277"/>
    </location>
</feature>
<gene>
    <name evidence="2" type="ORF">SAMN02745136_00026</name>
</gene>
<name>A0A1M6JCJ0_9FIRM</name>
<keyword evidence="3" id="KW-1185">Reference proteome</keyword>
<evidence type="ECO:0000313" key="2">
    <source>
        <dbReference type="EMBL" id="SHJ44435.1"/>
    </source>
</evidence>
<keyword evidence="1" id="KW-0472">Membrane</keyword>
<feature type="transmembrane region" description="Helical" evidence="1">
    <location>
        <begin position="202"/>
        <end position="220"/>
    </location>
</feature>
<sequence>MRISLKRLIKGIRFKRPDLLKNKKKRLETDILLLKKIRKFTPLEILFLSAALFACIKAASCFFIACAVYSFINVFTRTIILSKFTGNKGKKEVLVSEDKLYSSCIDGGIVLLLASFALMAACGLLLFTKDNVTDRMIAVIIQSLTVINLFFSVYNLIAVRKYSGMVIGFYRLLNQANLLVVFALFVGVTLRIYGDKDNLTGLTGILLSGCAFCLTGYALWKTLLTREKNRKLYHHIRNNRTIIFTRLSLQKDIIVVFGKVVLSLITLSGFMLVNALYSAGMGIARYLAIYAQNKEQNRQIRSYFEIGAAISSASLCYVAYSYQTFSNPFFRFDMNAALIIALYTFTEFFLIIKDYMKARKAKNLISEEIKLIGLSSTFICLVLTQVAIMSFSNEGDNTFTNRLSGIIFGGMSAFVGVYMMLRSKYLRKRYREEQS</sequence>
<dbReference type="EMBL" id="FRAC01000006">
    <property type="protein sequence ID" value="SHJ44435.1"/>
    <property type="molecule type" value="Genomic_DNA"/>
</dbReference>
<feature type="transmembrane region" description="Helical" evidence="1">
    <location>
        <begin position="45"/>
        <end position="72"/>
    </location>
</feature>
<dbReference type="AlphaFoldDB" id="A0A1M6JCJ0"/>
<evidence type="ECO:0000256" key="1">
    <source>
        <dbReference type="SAM" id="Phobius"/>
    </source>
</evidence>
<keyword evidence="1" id="KW-1133">Transmembrane helix</keyword>
<keyword evidence="1" id="KW-0812">Transmembrane</keyword>
<feature type="transmembrane region" description="Helical" evidence="1">
    <location>
        <begin position="169"/>
        <end position="190"/>
    </location>
</feature>
<feature type="transmembrane region" description="Helical" evidence="1">
    <location>
        <begin position="139"/>
        <end position="157"/>
    </location>
</feature>
<feature type="transmembrane region" description="Helical" evidence="1">
    <location>
        <begin position="372"/>
        <end position="391"/>
    </location>
</feature>
<dbReference type="Proteomes" id="UP000184386">
    <property type="component" value="Unassembled WGS sequence"/>
</dbReference>
<reference evidence="2 3" key="1">
    <citation type="submission" date="2016-11" db="EMBL/GenBank/DDBJ databases">
        <authorList>
            <person name="Jaros S."/>
            <person name="Januszkiewicz K."/>
            <person name="Wedrychowicz H."/>
        </authorList>
    </citation>
    <scope>NUCLEOTIDE SEQUENCE [LARGE SCALE GENOMIC DNA]</scope>
    <source>
        <strain evidence="2 3">DSM 15929</strain>
    </source>
</reference>
<organism evidence="2 3">
    <name type="scientific">Anaerocolumna jejuensis DSM 15929</name>
    <dbReference type="NCBI Taxonomy" id="1121322"/>
    <lineage>
        <taxon>Bacteria</taxon>
        <taxon>Bacillati</taxon>
        <taxon>Bacillota</taxon>
        <taxon>Clostridia</taxon>
        <taxon>Lachnospirales</taxon>
        <taxon>Lachnospiraceae</taxon>
        <taxon>Anaerocolumna</taxon>
    </lineage>
</organism>
<proteinExistence type="predicted"/>
<feature type="transmembrane region" description="Helical" evidence="1">
    <location>
        <begin position="108"/>
        <end position="127"/>
    </location>
</feature>
<evidence type="ECO:0000313" key="3">
    <source>
        <dbReference type="Proteomes" id="UP000184386"/>
    </source>
</evidence>